<dbReference type="InterPro" id="IPR032693">
    <property type="entry name" value="YtkA-like_dom"/>
</dbReference>
<dbReference type="AlphaFoldDB" id="A0A327ZV67"/>
<accession>A0A327ZV67</accession>
<evidence type="ECO:0000256" key="2">
    <source>
        <dbReference type="SAM" id="SignalP"/>
    </source>
</evidence>
<dbReference type="EMBL" id="PZJH01000001">
    <property type="protein sequence ID" value="RAK46109.1"/>
    <property type="molecule type" value="Genomic_DNA"/>
</dbReference>
<feature type="region of interest" description="Disordered" evidence="1">
    <location>
        <begin position="20"/>
        <end position="41"/>
    </location>
</feature>
<dbReference type="PROSITE" id="PS51257">
    <property type="entry name" value="PROKAR_LIPOPROTEIN"/>
    <property type="match status" value="1"/>
</dbReference>
<evidence type="ECO:0000259" key="3">
    <source>
        <dbReference type="Pfam" id="PF13115"/>
    </source>
</evidence>
<proteinExistence type="predicted"/>
<sequence length="136" mass="14956">MKKLFIIAASALMLTACGQETQQEGHEGHGTHSESKSVTPLTVDLKVPAKAKAGDSVKITATVKHGKTFVNEADEVMFEIIKDKDMKNSVKEKVKKAKDGVYTLEYTFKEKGNYNVISHVTAHNQHTMPNADIVVE</sequence>
<protein>
    <recommendedName>
        <fullName evidence="3">YtkA-like domain-containing protein</fullName>
    </recommendedName>
</protein>
<feature type="domain" description="YtkA-like" evidence="3">
    <location>
        <begin position="37"/>
        <end position="119"/>
    </location>
</feature>
<reference evidence="4 5" key="1">
    <citation type="journal article" date="2018" name="Front. Microbiol.">
        <title>Description and Comparative Genomics of Macrococcus caseolyticus subsp. hominis subsp. nov., Macrococcus goetzii sp. nov., Macrococcus epidermidis sp. nov., and Macrococcus bohemicus sp. nov., Novel Macrococci From Human Clinical Material With Virulence Potential and Suspected Uptake of Foreign DNA by Natural Transformation.</title>
        <authorList>
            <person name="Maslanova I."/>
            <person name="Wertheimer Z."/>
            <person name="Sedlacek I."/>
            <person name="Svec P."/>
            <person name="Indrakova A."/>
            <person name="Kovarovic V."/>
            <person name="Schumann P."/>
            <person name="Sproer C."/>
            <person name="Kralova S."/>
            <person name="Sedo O."/>
            <person name="Kristofova L."/>
            <person name="Vrbovska V."/>
            <person name="Fuzik T."/>
            <person name="Petras P."/>
            <person name="Zdrahal Z."/>
            <person name="Ruzickova V."/>
            <person name="Doskar J."/>
            <person name="Pantucek R."/>
        </authorList>
    </citation>
    <scope>NUCLEOTIDE SEQUENCE [LARGE SCALE GENOMIC DNA]</scope>
    <source>
        <strain evidence="4 5">01/688</strain>
    </source>
</reference>
<dbReference type="InterPro" id="IPR013783">
    <property type="entry name" value="Ig-like_fold"/>
</dbReference>
<keyword evidence="5" id="KW-1185">Reference proteome</keyword>
<feature type="compositionally biased region" description="Basic and acidic residues" evidence="1">
    <location>
        <begin position="23"/>
        <end position="35"/>
    </location>
</feature>
<evidence type="ECO:0000313" key="5">
    <source>
        <dbReference type="Proteomes" id="UP000249808"/>
    </source>
</evidence>
<dbReference type="RefSeq" id="WP_111714277.1">
    <property type="nucleotide sequence ID" value="NZ_CP073819.1"/>
</dbReference>
<dbReference type="Gene3D" id="2.60.40.10">
    <property type="entry name" value="Immunoglobulins"/>
    <property type="match status" value="1"/>
</dbReference>
<evidence type="ECO:0000313" key="4">
    <source>
        <dbReference type="EMBL" id="RAK46109.1"/>
    </source>
</evidence>
<dbReference type="Proteomes" id="UP000249808">
    <property type="component" value="Unassembled WGS sequence"/>
</dbReference>
<dbReference type="Pfam" id="PF13115">
    <property type="entry name" value="YtkA"/>
    <property type="match status" value="1"/>
</dbReference>
<evidence type="ECO:0000256" key="1">
    <source>
        <dbReference type="SAM" id="MobiDB-lite"/>
    </source>
</evidence>
<organism evidence="4 5">
    <name type="scientific">Macrococcus epidermidis</name>
    <dbReference type="NCBI Taxonomy" id="1902580"/>
    <lineage>
        <taxon>Bacteria</taxon>
        <taxon>Bacillati</taxon>
        <taxon>Bacillota</taxon>
        <taxon>Bacilli</taxon>
        <taxon>Bacillales</taxon>
        <taxon>Staphylococcaceae</taxon>
        <taxon>Macrococcus</taxon>
    </lineage>
</organism>
<keyword evidence="2" id="KW-0732">Signal</keyword>
<feature type="signal peptide" evidence="2">
    <location>
        <begin position="1"/>
        <end position="18"/>
    </location>
</feature>
<name>A0A327ZV67_9STAP</name>
<gene>
    <name evidence="4" type="ORF">BHU61_01290</name>
</gene>
<feature type="chain" id="PRO_5038707768" description="YtkA-like domain-containing protein" evidence="2">
    <location>
        <begin position="19"/>
        <end position="136"/>
    </location>
</feature>
<comment type="caution">
    <text evidence="4">The sequence shown here is derived from an EMBL/GenBank/DDBJ whole genome shotgun (WGS) entry which is preliminary data.</text>
</comment>